<evidence type="ECO:0000256" key="1">
    <source>
        <dbReference type="ARBA" id="ARBA00004651"/>
    </source>
</evidence>
<keyword evidence="10" id="KW-1185">Reference proteome</keyword>
<name>A0A8J3G425_9BACT</name>
<dbReference type="AlphaFoldDB" id="A0A8J3G425"/>
<evidence type="ECO:0000256" key="5">
    <source>
        <dbReference type="ARBA" id="ARBA00023136"/>
    </source>
</evidence>
<evidence type="ECO:0000256" key="6">
    <source>
        <dbReference type="SAM" id="Phobius"/>
    </source>
</evidence>
<evidence type="ECO:0000256" key="4">
    <source>
        <dbReference type="ARBA" id="ARBA00022989"/>
    </source>
</evidence>
<feature type="transmembrane region" description="Helical" evidence="6">
    <location>
        <begin position="438"/>
        <end position="456"/>
    </location>
</feature>
<dbReference type="RefSeq" id="WP_189578381.1">
    <property type="nucleotide sequence ID" value="NZ_JBHLTJ010000003.1"/>
</dbReference>
<keyword evidence="4 6" id="KW-1133">Transmembrane helix</keyword>
<dbReference type="GO" id="GO:0022857">
    <property type="term" value="F:transmembrane transporter activity"/>
    <property type="evidence" value="ECO:0007669"/>
    <property type="project" value="TreeGrafter"/>
</dbReference>
<dbReference type="Pfam" id="PF12704">
    <property type="entry name" value="MacB_PCD"/>
    <property type="match status" value="2"/>
</dbReference>
<feature type="transmembrane region" description="Helical" evidence="6">
    <location>
        <begin position="21"/>
        <end position="42"/>
    </location>
</feature>
<dbReference type="InterPro" id="IPR003838">
    <property type="entry name" value="ABC3_permease_C"/>
</dbReference>
<evidence type="ECO:0000256" key="3">
    <source>
        <dbReference type="ARBA" id="ARBA00022692"/>
    </source>
</evidence>
<keyword evidence="3 6" id="KW-0812">Transmembrane</keyword>
<comment type="caution">
    <text evidence="9">The sequence shown here is derived from an EMBL/GenBank/DDBJ whole genome shotgun (WGS) entry which is preliminary data.</text>
</comment>
<evidence type="ECO:0000313" key="10">
    <source>
        <dbReference type="Proteomes" id="UP000642809"/>
    </source>
</evidence>
<protein>
    <submittedName>
        <fullName evidence="9">ABC transporter permease</fullName>
    </submittedName>
</protein>
<organism evidence="9 10">
    <name type="scientific">Mongoliitalea lutea</name>
    <dbReference type="NCBI Taxonomy" id="849756"/>
    <lineage>
        <taxon>Bacteria</taxon>
        <taxon>Pseudomonadati</taxon>
        <taxon>Bacteroidota</taxon>
        <taxon>Cytophagia</taxon>
        <taxon>Cytophagales</taxon>
        <taxon>Cyclobacteriaceae</taxon>
        <taxon>Mongoliitalea</taxon>
    </lineage>
</organism>
<evidence type="ECO:0000259" key="7">
    <source>
        <dbReference type="Pfam" id="PF02687"/>
    </source>
</evidence>
<feature type="transmembrane region" description="Helical" evidence="6">
    <location>
        <begin position="382"/>
        <end position="409"/>
    </location>
</feature>
<feature type="domain" description="MacB-like periplasmic core" evidence="8">
    <location>
        <begin position="20"/>
        <end position="252"/>
    </location>
</feature>
<feature type="transmembrane region" description="Helical" evidence="6">
    <location>
        <begin position="339"/>
        <end position="362"/>
    </location>
</feature>
<evidence type="ECO:0000256" key="2">
    <source>
        <dbReference type="ARBA" id="ARBA00022475"/>
    </source>
</evidence>
<feature type="transmembrane region" description="Helical" evidence="6">
    <location>
        <begin position="769"/>
        <end position="792"/>
    </location>
</feature>
<feature type="domain" description="ABC3 transporter permease C-terminal" evidence="7">
    <location>
        <begin position="683"/>
        <end position="796"/>
    </location>
</feature>
<comment type="subcellular location">
    <subcellularLocation>
        <location evidence="1">Cell membrane</location>
        <topology evidence="1">Multi-pass membrane protein</topology>
    </subcellularLocation>
</comment>
<feature type="domain" description="ABC3 transporter permease C-terminal" evidence="7">
    <location>
        <begin position="299"/>
        <end position="414"/>
    </location>
</feature>
<dbReference type="PANTHER" id="PTHR30572">
    <property type="entry name" value="MEMBRANE COMPONENT OF TRANSPORTER-RELATED"/>
    <property type="match status" value="1"/>
</dbReference>
<reference evidence="9" key="1">
    <citation type="journal article" date="2014" name="Int. J. Syst. Evol. Microbiol.">
        <title>Complete genome sequence of Corynebacterium casei LMG S-19264T (=DSM 44701T), isolated from a smear-ripened cheese.</title>
        <authorList>
            <consortium name="US DOE Joint Genome Institute (JGI-PGF)"/>
            <person name="Walter F."/>
            <person name="Albersmeier A."/>
            <person name="Kalinowski J."/>
            <person name="Ruckert C."/>
        </authorList>
    </citation>
    <scope>NUCLEOTIDE SEQUENCE</scope>
    <source>
        <strain evidence="9">KCTC 23224</strain>
    </source>
</reference>
<sequence>MIKNYITIAFRTILRNKVRTLIHVLGLSLGIGICLLIFQVVLHAYSFDTFHPNGDRIYRIHSVSEWQPGEKFESAGSSGPLGEVIDEELSSIEAKARLYALYETTVIVPEQQRFIGKSNRVAFADPGFFEVFPREWLAGNPATALTTPNQCVITASSMASYFPGYQAIDVLGKEMLWIDAGDSIVAYVTGVVKDFEKPTDFIFTDFISFSSIAHADKNEWYGLHSWTNLNSSNQLFVKVREGVSKDELNEGLKLLAGKYVDTENDDSRYEARALKEMHFTENYDDTVVSKDLLNGLVYIGLIILLLACLNFINLETALAIRRSKEVGIRKSLGSDRKQLIFQFLSETFLLVLLSSLVGLLFSNLTYQFFSSYLPETFTFDPYQWSSIGFLLGIVVVITLLSGLYPSFVLSTYQPQRALKGEVQASSNRGFGPFLRKNLTVIQFTASIAFICMVLVLRSQMQYISSQPLGFEKDAVMYTQLPFMGSPETKQQLAYRMQQESYVASASLSNALVSSNSLWTSDAYFKTDTVEQTLYVHMMNVDSAFVEANGLRLLAGRKASNQKDEILVNERFLQKVGISDPSEAIGRQLRTGAEPRKIVGVLNNFNARNLREEILPMVVIYQPDYYYLLTVKIQPNQNLAIAKQQLQALVKEVYPYETGEFEFIDEVVKGFYQADEQIQGILTFASGIAILISILGLFGLSSFTIEQRTKEVSIRKVLGASIGSILMLISKQYIALIATATCLAIVPAYYFSNQWLQDFAYRISMPYHIFLIVGIAVLVLALGVVLIHSMGIAKTNPAKVLKSE</sequence>
<evidence type="ECO:0000313" key="9">
    <source>
        <dbReference type="EMBL" id="GHB24243.1"/>
    </source>
</evidence>
<dbReference type="GO" id="GO:0005886">
    <property type="term" value="C:plasma membrane"/>
    <property type="evidence" value="ECO:0007669"/>
    <property type="project" value="UniProtKB-SubCell"/>
</dbReference>
<dbReference type="EMBL" id="BMYF01000001">
    <property type="protein sequence ID" value="GHB24243.1"/>
    <property type="molecule type" value="Genomic_DNA"/>
</dbReference>
<feature type="transmembrane region" description="Helical" evidence="6">
    <location>
        <begin position="716"/>
        <end position="749"/>
    </location>
</feature>
<dbReference type="InterPro" id="IPR025857">
    <property type="entry name" value="MacB_PCD"/>
</dbReference>
<dbReference type="Pfam" id="PF02687">
    <property type="entry name" value="FtsX"/>
    <property type="match status" value="2"/>
</dbReference>
<dbReference type="InterPro" id="IPR050250">
    <property type="entry name" value="Macrolide_Exporter_MacB"/>
</dbReference>
<keyword evidence="2" id="KW-1003">Cell membrane</keyword>
<dbReference type="Proteomes" id="UP000642809">
    <property type="component" value="Unassembled WGS sequence"/>
</dbReference>
<accession>A0A8J3G425</accession>
<keyword evidence="5 6" id="KW-0472">Membrane</keyword>
<gene>
    <name evidence="9" type="ORF">GCM10008106_01220</name>
</gene>
<proteinExistence type="predicted"/>
<feature type="domain" description="MacB-like periplasmic core" evidence="8">
    <location>
        <begin position="447"/>
        <end position="647"/>
    </location>
</feature>
<reference evidence="9" key="2">
    <citation type="submission" date="2020-09" db="EMBL/GenBank/DDBJ databases">
        <authorList>
            <person name="Sun Q."/>
            <person name="Kim S."/>
        </authorList>
    </citation>
    <scope>NUCLEOTIDE SEQUENCE</scope>
    <source>
        <strain evidence="9">KCTC 23224</strain>
    </source>
</reference>
<evidence type="ECO:0000259" key="8">
    <source>
        <dbReference type="Pfam" id="PF12704"/>
    </source>
</evidence>
<dbReference type="PANTHER" id="PTHR30572:SF18">
    <property type="entry name" value="ABC-TYPE MACROLIDE FAMILY EXPORT SYSTEM PERMEASE COMPONENT 2"/>
    <property type="match status" value="1"/>
</dbReference>
<feature type="transmembrane region" description="Helical" evidence="6">
    <location>
        <begin position="680"/>
        <end position="704"/>
    </location>
</feature>
<feature type="transmembrane region" description="Helical" evidence="6">
    <location>
        <begin position="296"/>
        <end position="318"/>
    </location>
</feature>